<dbReference type="SUPFAM" id="SSF51445">
    <property type="entry name" value="(Trans)glycosidases"/>
    <property type="match status" value="1"/>
</dbReference>
<proteinExistence type="predicted"/>
<dbReference type="Pfam" id="PF02836">
    <property type="entry name" value="Glyco_hydro_2_C"/>
    <property type="match status" value="1"/>
</dbReference>
<evidence type="ECO:0000259" key="1">
    <source>
        <dbReference type="Pfam" id="PF02836"/>
    </source>
</evidence>
<feature type="domain" description="Glycoside hydrolase family 2 catalytic" evidence="1">
    <location>
        <begin position="347"/>
        <end position="566"/>
    </location>
</feature>
<name>A0A0F9IBB1_9ZZZZ</name>
<evidence type="ECO:0000313" key="2">
    <source>
        <dbReference type="EMBL" id="KKL91115.1"/>
    </source>
</evidence>
<protein>
    <recommendedName>
        <fullName evidence="1">Glycoside hydrolase family 2 catalytic domain-containing protein</fullName>
    </recommendedName>
</protein>
<accession>A0A0F9IBB1</accession>
<organism evidence="2">
    <name type="scientific">marine sediment metagenome</name>
    <dbReference type="NCBI Taxonomy" id="412755"/>
    <lineage>
        <taxon>unclassified sequences</taxon>
        <taxon>metagenomes</taxon>
        <taxon>ecological metagenomes</taxon>
    </lineage>
</organism>
<feature type="non-terminal residue" evidence="2">
    <location>
        <position position="792"/>
    </location>
</feature>
<dbReference type="InterPro" id="IPR051913">
    <property type="entry name" value="GH2_Domain-Containing"/>
</dbReference>
<dbReference type="EMBL" id="LAZR01019820">
    <property type="protein sequence ID" value="KKL91115.1"/>
    <property type="molecule type" value="Genomic_DNA"/>
</dbReference>
<dbReference type="AlphaFoldDB" id="A0A0F9IBB1"/>
<dbReference type="PANTHER" id="PTHR42732">
    <property type="entry name" value="BETA-GALACTOSIDASE"/>
    <property type="match status" value="1"/>
</dbReference>
<dbReference type="InterPro" id="IPR017853">
    <property type="entry name" value="GH"/>
</dbReference>
<sequence>MRTVSKQLSIAAFVLVALVFGVLQGVAAGEDAVIELPEGVQAVWGLEDACRESTKTRERICINGLWRWQPADPNRDDVPGGDWGHFKVPGCWPGITDYMQKDCQTVYAHPSWRDEDLGGIAAAWYQREITAPAEWTGRRIVLQAEYVNSYAAVYVDGKKAGELRFPCGEVDLTAACQPGDKHVLSMLVVAMPLNGVMLSYSDTASAKKIKGRVARRGLCGDVYLASRPPGPRISDAKVVTSVRKWCLSLDVALEGLSNDSKYILRANVTDGKRTVLEFAGGPFQRDELEDGRITLTKQWKPEKLWDVHTPQNMVYLHLSLVEADGELLDAGLPVRFAFREFWIDGRDFYLNGTRIFLSSVPLDNAQVGAAWATYDAARESMQRLKSFGINFVYTHNYGCQPGSHLSFEEILRAADDVGMLVAFSQPHFGHYEWDRDDAESANGYVRHAAFYVRVAQNHPSVVAYSTSHNATGYGEDMNPDMIDGIQDRRSEWSARNVKLARRAEAIIKGLDPSRIVYHHASGNLGPMHTINFYANFVPVQEMSDWFEHWATKGVKPVFTCEYSVPMPWDWAMYRGWYQGNREFGSAVVPWEFCMAEWNAQFFGDRAYQISDQEKANLRWEAEQFRAGRRWHRWDYPHPVGSSDFQQRYPVYAMYFSDNWPAFRTWGVSANSPWNHGHYWTLRDGVDKGRKELDVDWQGLQRPGFSADHIEDRYERMDLAFERSDWIPTVAAKALIRNNGPLLAYVAGKPGAFTSKDHNFYPGETVEKQLIVINNSREAVRANCEWSFGLPQT</sequence>
<dbReference type="GO" id="GO:0004553">
    <property type="term" value="F:hydrolase activity, hydrolyzing O-glycosyl compounds"/>
    <property type="evidence" value="ECO:0007669"/>
    <property type="project" value="InterPro"/>
</dbReference>
<gene>
    <name evidence="2" type="ORF">LCGC14_1897920</name>
</gene>
<dbReference type="SUPFAM" id="SSF49785">
    <property type="entry name" value="Galactose-binding domain-like"/>
    <property type="match status" value="1"/>
</dbReference>
<comment type="caution">
    <text evidence="2">The sequence shown here is derived from an EMBL/GenBank/DDBJ whole genome shotgun (WGS) entry which is preliminary data.</text>
</comment>
<dbReference type="InterPro" id="IPR006103">
    <property type="entry name" value="Glyco_hydro_2_cat"/>
</dbReference>
<reference evidence="2" key="1">
    <citation type="journal article" date="2015" name="Nature">
        <title>Complex archaea that bridge the gap between prokaryotes and eukaryotes.</title>
        <authorList>
            <person name="Spang A."/>
            <person name="Saw J.H."/>
            <person name="Jorgensen S.L."/>
            <person name="Zaremba-Niedzwiedzka K."/>
            <person name="Martijn J."/>
            <person name="Lind A.E."/>
            <person name="van Eijk R."/>
            <person name="Schleper C."/>
            <person name="Guy L."/>
            <person name="Ettema T.J."/>
        </authorList>
    </citation>
    <scope>NUCLEOTIDE SEQUENCE</scope>
</reference>
<dbReference type="GO" id="GO:0005975">
    <property type="term" value="P:carbohydrate metabolic process"/>
    <property type="evidence" value="ECO:0007669"/>
    <property type="project" value="InterPro"/>
</dbReference>
<dbReference type="Gene3D" id="2.60.120.260">
    <property type="entry name" value="Galactose-binding domain-like"/>
    <property type="match status" value="1"/>
</dbReference>
<dbReference type="InterPro" id="IPR008979">
    <property type="entry name" value="Galactose-bd-like_sf"/>
</dbReference>
<dbReference type="Gene3D" id="3.20.20.80">
    <property type="entry name" value="Glycosidases"/>
    <property type="match status" value="1"/>
</dbReference>
<dbReference type="PANTHER" id="PTHR42732:SF1">
    <property type="entry name" value="BETA-MANNOSIDASE"/>
    <property type="match status" value="1"/>
</dbReference>